<dbReference type="CDD" id="cd00431">
    <property type="entry name" value="cysteine_hydrolases"/>
    <property type="match status" value="1"/>
</dbReference>
<evidence type="ECO:0000256" key="2">
    <source>
        <dbReference type="ARBA" id="ARBA00022801"/>
    </source>
</evidence>
<dbReference type="PANTHER" id="PTHR43540:SF6">
    <property type="entry name" value="ISOCHORISMATASE-LIKE DOMAIN-CONTAINING PROTEIN"/>
    <property type="match status" value="1"/>
</dbReference>
<name>A0A6A5ZFC2_9PLEO</name>
<dbReference type="InterPro" id="IPR050272">
    <property type="entry name" value="Isochorismatase-like_hydrls"/>
</dbReference>
<protein>
    <submittedName>
        <fullName evidence="4">Isochorismatase-like protein</fullName>
    </submittedName>
</protein>
<dbReference type="PANTHER" id="PTHR43540">
    <property type="entry name" value="PEROXYUREIDOACRYLATE/UREIDOACRYLATE AMIDOHYDROLASE-RELATED"/>
    <property type="match status" value="1"/>
</dbReference>
<evidence type="ECO:0000259" key="3">
    <source>
        <dbReference type="Pfam" id="PF00857"/>
    </source>
</evidence>
<comment type="similarity">
    <text evidence="1">Belongs to the isochorismatase family.</text>
</comment>
<keyword evidence="2" id="KW-0378">Hydrolase</keyword>
<keyword evidence="5" id="KW-1185">Reference proteome</keyword>
<reference evidence="4" key="1">
    <citation type="journal article" date="2020" name="Stud. Mycol.">
        <title>101 Dothideomycetes genomes: a test case for predicting lifestyles and emergence of pathogens.</title>
        <authorList>
            <person name="Haridas S."/>
            <person name="Albert R."/>
            <person name="Binder M."/>
            <person name="Bloem J."/>
            <person name="Labutti K."/>
            <person name="Salamov A."/>
            <person name="Andreopoulos B."/>
            <person name="Baker S."/>
            <person name="Barry K."/>
            <person name="Bills G."/>
            <person name="Bluhm B."/>
            <person name="Cannon C."/>
            <person name="Castanera R."/>
            <person name="Culley D."/>
            <person name="Daum C."/>
            <person name="Ezra D."/>
            <person name="Gonzalez J."/>
            <person name="Henrissat B."/>
            <person name="Kuo A."/>
            <person name="Liang C."/>
            <person name="Lipzen A."/>
            <person name="Lutzoni F."/>
            <person name="Magnuson J."/>
            <person name="Mondo S."/>
            <person name="Nolan M."/>
            <person name="Ohm R."/>
            <person name="Pangilinan J."/>
            <person name="Park H.-J."/>
            <person name="Ramirez L."/>
            <person name="Alfaro M."/>
            <person name="Sun H."/>
            <person name="Tritt A."/>
            <person name="Yoshinaga Y."/>
            <person name="Zwiers L.-H."/>
            <person name="Turgeon B."/>
            <person name="Goodwin S."/>
            <person name="Spatafora J."/>
            <person name="Crous P."/>
            <person name="Grigoriev I."/>
        </authorList>
    </citation>
    <scope>NUCLEOTIDE SEQUENCE</scope>
    <source>
        <strain evidence="4">CBS 627.86</strain>
    </source>
</reference>
<dbReference type="OrthoDB" id="167809at2759"/>
<evidence type="ECO:0000313" key="5">
    <source>
        <dbReference type="Proteomes" id="UP000799770"/>
    </source>
</evidence>
<dbReference type="Proteomes" id="UP000799770">
    <property type="component" value="Unassembled WGS sequence"/>
</dbReference>
<dbReference type="EMBL" id="ML977319">
    <property type="protein sequence ID" value="KAF2117048.1"/>
    <property type="molecule type" value="Genomic_DNA"/>
</dbReference>
<proteinExistence type="inferred from homology"/>
<gene>
    <name evidence="4" type="ORF">BDV96DRAFT_17832</name>
</gene>
<dbReference type="AlphaFoldDB" id="A0A6A5ZFC2"/>
<dbReference type="Pfam" id="PF00857">
    <property type="entry name" value="Isochorismatase"/>
    <property type="match status" value="1"/>
</dbReference>
<feature type="domain" description="Isochorismatase-like" evidence="3">
    <location>
        <begin position="3"/>
        <end position="175"/>
    </location>
</feature>
<organism evidence="4 5">
    <name type="scientific">Lophiotrema nucula</name>
    <dbReference type="NCBI Taxonomy" id="690887"/>
    <lineage>
        <taxon>Eukaryota</taxon>
        <taxon>Fungi</taxon>
        <taxon>Dikarya</taxon>
        <taxon>Ascomycota</taxon>
        <taxon>Pezizomycotina</taxon>
        <taxon>Dothideomycetes</taxon>
        <taxon>Pleosporomycetidae</taxon>
        <taxon>Pleosporales</taxon>
        <taxon>Lophiotremataceae</taxon>
        <taxon>Lophiotrema</taxon>
    </lineage>
</organism>
<dbReference type="Gene3D" id="3.40.50.850">
    <property type="entry name" value="Isochorismatase-like"/>
    <property type="match status" value="1"/>
</dbReference>
<dbReference type="InterPro" id="IPR000868">
    <property type="entry name" value="Isochorismatase-like_dom"/>
</dbReference>
<accession>A0A6A5ZFC2</accession>
<dbReference type="InterPro" id="IPR036380">
    <property type="entry name" value="Isochorismatase-like_sf"/>
</dbReference>
<sequence>MKTALLIIDMQEFFLGMIEDKIGNIIKLSEHFSATSAPQIFTQHGHPPEDFEEPITNQLIRKWGESGSLHRGSDLWQLVPEVKKLVKSEGDVVHKNVYDAFLFTDLEDRLRKLKVERVVICGVMTDCCCDTTGRGAFNRGFETWMVSDASGSVNKAQHEAGLKAWSYGYGEVLKTSEVIKKLF</sequence>
<dbReference type="GO" id="GO:0016787">
    <property type="term" value="F:hydrolase activity"/>
    <property type="evidence" value="ECO:0007669"/>
    <property type="project" value="UniProtKB-KW"/>
</dbReference>
<dbReference type="SUPFAM" id="SSF52499">
    <property type="entry name" value="Isochorismatase-like hydrolases"/>
    <property type="match status" value="1"/>
</dbReference>
<evidence type="ECO:0000313" key="4">
    <source>
        <dbReference type="EMBL" id="KAF2117048.1"/>
    </source>
</evidence>
<evidence type="ECO:0000256" key="1">
    <source>
        <dbReference type="ARBA" id="ARBA00006336"/>
    </source>
</evidence>